<dbReference type="UniPathway" id="UPA00219"/>
<comment type="similarity">
    <text evidence="2 12">Belongs to the glycosyltransferase 4 family. MraY subfamily.</text>
</comment>
<comment type="function">
    <text evidence="12">Catalyzes the initial step of the lipid cycle reactions in the biosynthesis of the cell wall peptidoglycan: transfers peptidoglycan precursor phospho-MurNAc-pentapeptide from UDP-MurNAc-pentapeptide onto the lipid carrier undecaprenyl phosphate, yielding undecaprenyl-pyrophosphoryl-MurNAc-pentapeptide, known as lipid I.</text>
</comment>
<comment type="catalytic activity">
    <reaction evidence="12">
        <text>UDP-N-acetyl-alpha-D-muramoyl-L-alanyl-gamma-D-glutamyl-meso-2,6-diaminopimeloyl-D-alanyl-D-alanine + di-trans,octa-cis-undecaprenyl phosphate = di-trans,octa-cis-undecaprenyl diphospho-N-acetyl-alpha-D-muramoyl-L-alanyl-D-glutamyl-meso-2,6-diaminopimeloyl-D-alanyl-D-alanine + UMP</text>
        <dbReference type="Rhea" id="RHEA:28386"/>
        <dbReference type="ChEBI" id="CHEBI:57865"/>
        <dbReference type="ChEBI" id="CHEBI:60392"/>
        <dbReference type="ChEBI" id="CHEBI:61386"/>
        <dbReference type="ChEBI" id="CHEBI:61387"/>
        <dbReference type="EC" id="2.7.8.13"/>
    </reaction>
</comment>
<evidence type="ECO:0000313" key="15">
    <source>
        <dbReference type="EMBL" id="TDP63455.1"/>
    </source>
</evidence>
<keyword evidence="11 12" id="KW-0961">Cell wall biogenesis/degradation</keyword>
<feature type="transmembrane region" description="Helical" evidence="12">
    <location>
        <begin position="73"/>
        <end position="94"/>
    </location>
</feature>
<dbReference type="PANTHER" id="PTHR22926">
    <property type="entry name" value="PHOSPHO-N-ACETYLMURAMOYL-PENTAPEPTIDE-TRANSFERASE"/>
    <property type="match status" value="1"/>
</dbReference>
<keyword evidence="12 14" id="KW-0460">Magnesium</keyword>
<keyword evidence="6 12" id="KW-0133">Cell shape</keyword>
<dbReference type="InterPro" id="IPR018480">
    <property type="entry name" value="PNAcMuramoyl-5peptid_Trfase_CS"/>
</dbReference>
<dbReference type="GO" id="GO:0051301">
    <property type="term" value="P:cell division"/>
    <property type="evidence" value="ECO:0007669"/>
    <property type="project" value="UniProtKB-KW"/>
</dbReference>
<dbReference type="GO" id="GO:0046872">
    <property type="term" value="F:metal ion binding"/>
    <property type="evidence" value="ECO:0007669"/>
    <property type="project" value="UniProtKB-KW"/>
</dbReference>
<keyword evidence="9 12" id="KW-0472">Membrane</keyword>
<gene>
    <name evidence="12" type="primary">mraY</name>
    <name evidence="15" type="ORF">DES47_105461</name>
</gene>
<dbReference type="GO" id="GO:0008963">
    <property type="term" value="F:phospho-N-acetylmuramoyl-pentapeptide-transferase activity"/>
    <property type="evidence" value="ECO:0007669"/>
    <property type="project" value="UniProtKB-UniRule"/>
</dbReference>
<evidence type="ECO:0000256" key="13">
    <source>
        <dbReference type="NCBIfam" id="TIGR00445"/>
    </source>
</evidence>
<dbReference type="OrthoDB" id="9805475at2"/>
<dbReference type="EC" id="2.7.8.13" evidence="12 13"/>
<evidence type="ECO:0000256" key="6">
    <source>
        <dbReference type="ARBA" id="ARBA00022960"/>
    </source>
</evidence>
<feature type="binding site" evidence="14">
    <location>
        <position position="293"/>
    </location>
    <ligand>
        <name>Mg(2+)</name>
        <dbReference type="ChEBI" id="CHEBI:18420"/>
    </ligand>
</feature>
<dbReference type="GO" id="GO:0005886">
    <property type="term" value="C:plasma membrane"/>
    <property type="evidence" value="ECO:0007669"/>
    <property type="project" value="UniProtKB-SubCell"/>
</dbReference>
<evidence type="ECO:0000256" key="7">
    <source>
        <dbReference type="ARBA" id="ARBA00022984"/>
    </source>
</evidence>
<feature type="transmembrane region" description="Helical" evidence="12">
    <location>
        <begin position="225"/>
        <end position="245"/>
    </location>
</feature>
<dbReference type="InterPro" id="IPR003524">
    <property type="entry name" value="PNAcMuramoyl-5peptid_Trfase"/>
</dbReference>
<dbReference type="FunCoup" id="A0A4R6QMI0">
    <property type="interactions" value="467"/>
</dbReference>
<dbReference type="RefSeq" id="WP_133702617.1">
    <property type="nucleotide sequence ID" value="NZ_SNXS01000005.1"/>
</dbReference>
<dbReference type="Proteomes" id="UP000295361">
    <property type="component" value="Unassembled WGS sequence"/>
</dbReference>
<dbReference type="GO" id="GO:0009252">
    <property type="term" value="P:peptidoglycan biosynthetic process"/>
    <property type="evidence" value="ECO:0007669"/>
    <property type="project" value="UniProtKB-UniRule"/>
</dbReference>
<keyword evidence="12 14" id="KW-0479">Metal-binding</keyword>
<dbReference type="CDD" id="cd06852">
    <property type="entry name" value="GT_MraY"/>
    <property type="match status" value="1"/>
</dbReference>
<keyword evidence="16" id="KW-1185">Reference proteome</keyword>
<feature type="binding site" evidence="14">
    <location>
        <position position="218"/>
    </location>
    <ligand>
        <name>Mg(2+)</name>
        <dbReference type="ChEBI" id="CHEBI:18420"/>
    </ligand>
</feature>
<feature type="transmembrane region" description="Helical" evidence="12">
    <location>
        <begin position="100"/>
        <end position="117"/>
    </location>
</feature>
<feature type="transmembrane region" description="Helical" evidence="12">
    <location>
        <begin position="370"/>
        <end position="389"/>
    </location>
</feature>
<dbReference type="AlphaFoldDB" id="A0A4R6QMI0"/>
<evidence type="ECO:0000256" key="1">
    <source>
        <dbReference type="ARBA" id="ARBA00004141"/>
    </source>
</evidence>
<keyword evidence="12" id="KW-1003">Cell membrane</keyword>
<feature type="transmembrane region" description="Helical" evidence="12">
    <location>
        <begin position="193"/>
        <end position="213"/>
    </location>
</feature>
<protein>
    <recommendedName>
        <fullName evidence="12 13">Phospho-N-acetylmuramoyl-pentapeptide-transferase</fullName>
        <ecNumber evidence="12 13">2.7.8.13</ecNumber>
    </recommendedName>
    <alternativeName>
        <fullName evidence="12">UDP-MurNAc-pentapeptide phosphotransferase</fullName>
    </alternativeName>
</protein>
<comment type="caution">
    <text evidence="15">The sequence shown here is derived from an EMBL/GenBank/DDBJ whole genome shotgun (WGS) entry which is preliminary data.</text>
</comment>
<name>A0A4R6QMI0_9BURK</name>
<keyword evidence="4 12" id="KW-0808">Transferase</keyword>
<dbReference type="NCBIfam" id="TIGR00445">
    <property type="entry name" value="mraY"/>
    <property type="match status" value="1"/>
</dbReference>
<keyword evidence="10 12" id="KW-0131">Cell cycle</keyword>
<accession>A0A4R6QMI0</accession>
<dbReference type="PROSITE" id="PS01347">
    <property type="entry name" value="MRAY_1"/>
    <property type="match status" value="1"/>
</dbReference>
<evidence type="ECO:0000256" key="2">
    <source>
        <dbReference type="ARBA" id="ARBA00005583"/>
    </source>
</evidence>
<reference evidence="15 16" key="1">
    <citation type="submission" date="2019-03" db="EMBL/GenBank/DDBJ databases">
        <title>Genomic Encyclopedia of Type Strains, Phase IV (KMG-IV): sequencing the most valuable type-strain genomes for metagenomic binning, comparative biology and taxonomic classification.</title>
        <authorList>
            <person name="Goeker M."/>
        </authorList>
    </citation>
    <scope>NUCLEOTIDE SEQUENCE [LARGE SCALE GENOMIC DNA]</scope>
    <source>
        <strain evidence="15 16">DSM 16998</strain>
    </source>
</reference>
<dbReference type="GO" id="GO:0051992">
    <property type="term" value="F:UDP-N-acetylmuramoyl-L-alanyl-D-glutamyl-meso-2,6-diaminopimelyl-D-alanyl-D-alanine:undecaprenyl-phosphate transferase activity"/>
    <property type="evidence" value="ECO:0007669"/>
    <property type="project" value="RHEA"/>
</dbReference>
<evidence type="ECO:0000256" key="14">
    <source>
        <dbReference type="PIRSR" id="PIRSR600715-1"/>
    </source>
</evidence>
<evidence type="ECO:0000256" key="5">
    <source>
        <dbReference type="ARBA" id="ARBA00022692"/>
    </source>
</evidence>
<dbReference type="HAMAP" id="MF_00038">
    <property type="entry name" value="MraY"/>
    <property type="match status" value="1"/>
</dbReference>
<dbReference type="PROSITE" id="PS01348">
    <property type="entry name" value="MRAY_2"/>
    <property type="match status" value="1"/>
</dbReference>
<dbReference type="GO" id="GO:0071555">
    <property type="term" value="P:cell wall organization"/>
    <property type="evidence" value="ECO:0007669"/>
    <property type="project" value="UniProtKB-KW"/>
</dbReference>
<feature type="transmembrane region" description="Helical" evidence="12">
    <location>
        <begin position="315"/>
        <end position="339"/>
    </location>
</feature>
<evidence type="ECO:0000313" key="16">
    <source>
        <dbReference type="Proteomes" id="UP000295361"/>
    </source>
</evidence>
<evidence type="ECO:0000256" key="4">
    <source>
        <dbReference type="ARBA" id="ARBA00022679"/>
    </source>
</evidence>
<evidence type="ECO:0000256" key="11">
    <source>
        <dbReference type="ARBA" id="ARBA00023316"/>
    </source>
</evidence>
<keyword evidence="7 12" id="KW-0573">Peptidoglycan synthesis</keyword>
<keyword evidence="3 12" id="KW-0132">Cell division</keyword>
<dbReference type="EMBL" id="SNXS01000005">
    <property type="protein sequence ID" value="TDP63455.1"/>
    <property type="molecule type" value="Genomic_DNA"/>
</dbReference>
<dbReference type="Pfam" id="PF00953">
    <property type="entry name" value="Glycos_transf_4"/>
    <property type="match status" value="1"/>
</dbReference>
<dbReference type="InParanoid" id="A0A4R6QMI0"/>
<feature type="transmembrane region" description="Helical" evidence="12">
    <location>
        <begin position="30"/>
        <end position="52"/>
    </location>
</feature>
<feature type="transmembrane region" description="Helical" evidence="12">
    <location>
        <begin position="289"/>
        <end position="309"/>
    </location>
</feature>
<keyword evidence="8 12" id="KW-1133">Transmembrane helix</keyword>
<evidence type="ECO:0000256" key="3">
    <source>
        <dbReference type="ARBA" id="ARBA00022618"/>
    </source>
</evidence>
<dbReference type="Pfam" id="PF10555">
    <property type="entry name" value="MraY_sig1"/>
    <property type="match status" value="1"/>
</dbReference>
<evidence type="ECO:0000256" key="9">
    <source>
        <dbReference type="ARBA" id="ARBA00023136"/>
    </source>
</evidence>
<comment type="subcellular location">
    <subcellularLocation>
        <location evidence="12">Cell membrane</location>
        <topology evidence="12">Multi-pass membrane protein</topology>
    </subcellularLocation>
    <subcellularLocation>
        <location evidence="1">Membrane</location>
        <topology evidence="1">Multi-pass membrane protein</topology>
    </subcellularLocation>
</comment>
<evidence type="ECO:0000256" key="12">
    <source>
        <dbReference type="HAMAP-Rule" id="MF_00038"/>
    </source>
</evidence>
<sequence>MLLSLALLLQERYPDLGFLRVFQYITFRAVMAALTSLLIGLAFGPWVIRWLTAMKIGQPIREYGVQQHLSKSGTPTMGGVLILIGIAVSTLLWFDWSNRFVWVVMMVTLGFGAVGWVDDWRKVVHKNPEGMASREKFFWQSLIGLVAALYLAFSVSETSNLRVLELFLRWVQSGFSNDLPPKADLLVPFFKTVSYPLGVFGFIALTYFVIVGTSNAVNFTDGLDGLAIMPVVMVGSALGVFAYVTGSSVYSKYLLFPYIPGSGELLIFCAAMAGAGLAFLWFNTHPAQVFMGDVGALSLGGALGTMAVITRQEIVLGIMGGVFVVEVLSVMLQVSWFKFTKKRYGEGRRIFKMAPLHHHFEKSGWKETQVVVRFWIITMLLCLVGLASLKLR</sequence>
<feature type="transmembrane region" description="Helical" evidence="12">
    <location>
        <begin position="265"/>
        <end position="282"/>
    </location>
</feature>
<evidence type="ECO:0000256" key="10">
    <source>
        <dbReference type="ARBA" id="ARBA00023306"/>
    </source>
</evidence>
<organism evidence="15 16">
    <name type="scientific">Roseateles toxinivorans</name>
    <dbReference type="NCBI Taxonomy" id="270368"/>
    <lineage>
        <taxon>Bacteria</taxon>
        <taxon>Pseudomonadati</taxon>
        <taxon>Pseudomonadota</taxon>
        <taxon>Betaproteobacteria</taxon>
        <taxon>Burkholderiales</taxon>
        <taxon>Sphaerotilaceae</taxon>
        <taxon>Roseateles</taxon>
    </lineage>
</organism>
<dbReference type="PANTHER" id="PTHR22926:SF5">
    <property type="entry name" value="PHOSPHO-N-ACETYLMURAMOYL-PENTAPEPTIDE-TRANSFERASE HOMOLOG"/>
    <property type="match status" value="1"/>
</dbReference>
<keyword evidence="5 12" id="KW-0812">Transmembrane</keyword>
<comment type="cofactor">
    <cofactor evidence="12 14">
        <name>Mg(2+)</name>
        <dbReference type="ChEBI" id="CHEBI:18420"/>
    </cofactor>
</comment>
<proteinExistence type="inferred from homology"/>
<dbReference type="GO" id="GO:0008360">
    <property type="term" value="P:regulation of cell shape"/>
    <property type="evidence" value="ECO:0007669"/>
    <property type="project" value="UniProtKB-KW"/>
</dbReference>
<feature type="transmembrane region" description="Helical" evidence="12">
    <location>
        <begin position="137"/>
        <end position="156"/>
    </location>
</feature>
<evidence type="ECO:0000256" key="8">
    <source>
        <dbReference type="ARBA" id="ARBA00022989"/>
    </source>
</evidence>
<comment type="pathway">
    <text evidence="12">Cell wall biogenesis; peptidoglycan biosynthesis.</text>
</comment>
<dbReference type="InterPro" id="IPR000715">
    <property type="entry name" value="Glycosyl_transferase_4"/>
</dbReference>